<evidence type="ECO:0000313" key="2">
    <source>
        <dbReference type="Proteomes" id="UP000541444"/>
    </source>
</evidence>
<protein>
    <submittedName>
        <fullName evidence="1">Uncharacterized protein</fullName>
    </submittedName>
</protein>
<proteinExistence type="predicted"/>
<dbReference type="Proteomes" id="UP000541444">
    <property type="component" value="Unassembled WGS sequence"/>
</dbReference>
<comment type="caution">
    <text evidence="1">The sequence shown here is derived from an EMBL/GenBank/DDBJ whole genome shotgun (WGS) entry which is preliminary data.</text>
</comment>
<dbReference type="EMBL" id="JACGCM010002222">
    <property type="protein sequence ID" value="KAF6142983.1"/>
    <property type="molecule type" value="Genomic_DNA"/>
</dbReference>
<evidence type="ECO:0000313" key="1">
    <source>
        <dbReference type="EMBL" id="KAF6142983.1"/>
    </source>
</evidence>
<sequence>MILQQTHELLLRLPETVTCRDHKPQSTPNIVTGKLIPLNPQYDRETLASRKV</sequence>
<organism evidence="1 2">
    <name type="scientific">Kingdonia uniflora</name>
    <dbReference type="NCBI Taxonomy" id="39325"/>
    <lineage>
        <taxon>Eukaryota</taxon>
        <taxon>Viridiplantae</taxon>
        <taxon>Streptophyta</taxon>
        <taxon>Embryophyta</taxon>
        <taxon>Tracheophyta</taxon>
        <taxon>Spermatophyta</taxon>
        <taxon>Magnoliopsida</taxon>
        <taxon>Ranunculales</taxon>
        <taxon>Circaeasteraceae</taxon>
        <taxon>Kingdonia</taxon>
    </lineage>
</organism>
<keyword evidence="2" id="KW-1185">Reference proteome</keyword>
<accession>A0A7J7LK28</accession>
<dbReference type="AlphaFoldDB" id="A0A7J7LK28"/>
<gene>
    <name evidence="1" type="ORF">GIB67_014550</name>
</gene>
<reference evidence="1 2" key="1">
    <citation type="journal article" date="2020" name="IScience">
        <title>Genome Sequencing of the Endangered Kingdonia uniflora (Circaeasteraceae, Ranunculales) Reveals Potential Mechanisms of Evolutionary Specialization.</title>
        <authorList>
            <person name="Sun Y."/>
            <person name="Deng T."/>
            <person name="Zhang A."/>
            <person name="Moore M.J."/>
            <person name="Landis J.B."/>
            <person name="Lin N."/>
            <person name="Zhang H."/>
            <person name="Zhang X."/>
            <person name="Huang J."/>
            <person name="Zhang X."/>
            <person name="Sun H."/>
            <person name="Wang H."/>
        </authorList>
    </citation>
    <scope>NUCLEOTIDE SEQUENCE [LARGE SCALE GENOMIC DNA]</scope>
    <source>
        <strain evidence="1">TB1705</strain>
        <tissue evidence="1">Leaf</tissue>
    </source>
</reference>
<name>A0A7J7LK28_9MAGN</name>